<evidence type="ECO:0000256" key="2">
    <source>
        <dbReference type="ARBA" id="ARBA00022723"/>
    </source>
</evidence>
<keyword evidence="3 4" id="KW-0408">Iron</keyword>
<keyword evidence="8" id="KW-1185">Reference proteome</keyword>
<organism evidence="7 8">
    <name type="scientific">Lacipirellula limnantheis</name>
    <dbReference type="NCBI Taxonomy" id="2528024"/>
    <lineage>
        <taxon>Bacteria</taxon>
        <taxon>Pseudomonadati</taxon>
        <taxon>Planctomycetota</taxon>
        <taxon>Planctomycetia</taxon>
        <taxon>Pirellulales</taxon>
        <taxon>Lacipirellulaceae</taxon>
        <taxon>Lacipirellula</taxon>
    </lineage>
</organism>
<dbReference type="InterPro" id="IPR013428">
    <property type="entry name" value="Membrane-bound_put_N"/>
</dbReference>
<dbReference type="SUPFAM" id="SSF46626">
    <property type="entry name" value="Cytochrome c"/>
    <property type="match status" value="1"/>
</dbReference>
<dbReference type="Pfam" id="PF13646">
    <property type="entry name" value="HEAT_2"/>
    <property type="match status" value="1"/>
</dbReference>
<name>A0A517TZT0_9BACT</name>
<evidence type="ECO:0000313" key="7">
    <source>
        <dbReference type="EMBL" id="QDT73889.1"/>
    </source>
</evidence>
<dbReference type="InterPro" id="IPR011042">
    <property type="entry name" value="6-blade_b-propeller_TolB-like"/>
</dbReference>
<dbReference type="SUPFAM" id="SSF48371">
    <property type="entry name" value="ARM repeat"/>
    <property type="match status" value="1"/>
</dbReference>
<proteinExistence type="predicted"/>
<evidence type="ECO:0000259" key="6">
    <source>
        <dbReference type="PROSITE" id="PS51007"/>
    </source>
</evidence>
<dbReference type="InterPro" id="IPR055557">
    <property type="entry name" value="DUF7133"/>
</dbReference>
<dbReference type="EMBL" id="CP036339">
    <property type="protein sequence ID" value="QDT73889.1"/>
    <property type="molecule type" value="Genomic_DNA"/>
</dbReference>
<dbReference type="OrthoDB" id="230287at2"/>
<feature type="chain" id="PRO_5021737631" evidence="5">
    <location>
        <begin position="27"/>
        <end position="1388"/>
    </location>
</feature>
<keyword evidence="2 4" id="KW-0479">Metal-binding</keyword>
<dbReference type="NCBIfam" id="TIGR02604">
    <property type="entry name" value="Piru_Ver_Nterm"/>
    <property type="match status" value="1"/>
</dbReference>
<dbReference type="InterPro" id="IPR036909">
    <property type="entry name" value="Cyt_c-like_dom_sf"/>
</dbReference>
<dbReference type="PANTHER" id="PTHR33546">
    <property type="entry name" value="LARGE, MULTIFUNCTIONAL SECRETED PROTEIN-RELATED"/>
    <property type="match status" value="1"/>
</dbReference>
<dbReference type="SUPFAM" id="SSF50952">
    <property type="entry name" value="Soluble quinoprotein glucose dehydrogenase"/>
    <property type="match status" value="1"/>
</dbReference>
<keyword evidence="1 4" id="KW-0349">Heme</keyword>
<dbReference type="NCBIfam" id="TIGR02603">
    <property type="entry name" value="CxxCH_TIGR02603"/>
    <property type="match status" value="1"/>
</dbReference>
<reference evidence="7 8" key="1">
    <citation type="submission" date="2019-02" db="EMBL/GenBank/DDBJ databases">
        <title>Deep-cultivation of Planctomycetes and their phenomic and genomic characterization uncovers novel biology.</title>
        <authorList>
            <person name="Wiegand S."/>
            <person name="Jogler M."/>
            <person name="Boedeker C."/>
            <person name="Pinto D."/>
            <person name="Vollmers J."/>
            <person name="Rivas-Marin E."/>
            <person name="Kohn T."/>
            <person name="Peeters S.H."/>
            <person name="Heuer A."/>
            <person name="Rast P."/>
            <person name="Oberbeckmann S."/>
            <person name="Bunk B."/>
            <person name="Jeske O."/>
            <person name="Meyerdierks A."/>
            <person name="Storesund J.E."/>
            <person name="Kallscheuer N."/>
            <person name="Luecker S."/>
            <person name="Lage O.M."/>
            <person name="Pohl T."/>
            <person name="Merkel B.J."/>
            <person name="Hornburger P."/>
            <person name="Mueller R.-W."/>
            <person name="Bruemmer F."/>
            <person name="Labrenz M."/>
            <person name="Spormann A.M."/>
            <person name="Op den Camp H."/>
            <person name="Overmann J."/>
            <person name="Amann R."/>
            <person name="Jetten M.S.M."/>
            <person name="Mascher T."/>
            <person name="Medema M.H."/>
            <person name="Devos D.P."/>
            <person name="Kaster A.-K."/>
            <person name="Ovreas L."/>
            <person name="Rohde M."/>
            <person name="Galperin M.Y."/>
            <person name="Jogler C."/>
        </authorList>
    </citation>
    <scope>NUCLEOTIDE SEQUENCE [LARGE SCALE GENOMIC DNA]</scope>
    <source>
        <strain evidence="7 8">I41</strain>
    </source>
</reference>
<sequence precursor="true">MMFRSHCPRALSLALTLMTLSPSLRVALGNDKATNAGAASNDAAAARLATNADDPTEVAQPWPLDKALASIFPQKGFVIEIAAAEPLVADPVAIDFGSDGRLWVAEMPDYFRFTDEKFAPNGSIRVLTDRNGDGRFDEAATFCDGLRFPTDVLVWNKGVIVCDAPDVIYFEDADGDGKAETRKVLLTGFETHNAQARVNSLRWGLDNWLYGSCGIFGGKIRTFAGKEYELGGRDFRFRPGTGEFEAATGSTQQGRARDDWGDWFGCENSSLMDHYPLEDRYVARNPHIAPPPVEVSISTGTDANQLYPIGKLTLFKMSGPPGRPTAACGLEVYRDELLGAEYANNVFVAEPVNQLVHRRILEPRGATFAGVRAEDEAGSEFLASTDPWFRPVQIRTGLDGCLYVVDMHREVIEHKKFIPEEELRGLNLTAGRDQGRIYRIRPSGALPRPIASLGDLGATELAAQIESPNGPLRDLVQQMLILRDDDEAVPKLVDVARRSSRPSSRLQALCTLDGLHALDAALLIDALGDAAPAVRRHAIRMSESLLATEPELTDAILALVEDDDPQVQLQLAYTLGTSDDARVPAALARIAARNSADPYILGAVWSSVGKQNVVAVAAALLQEAVAKHLPPQQLAPVIQLVAKLGEPDDLLRFAKSLQSQAVAEDADWQLAAAELLEQSRRRSLAAEPIQRLLAPMVAAAQQLLKEGRGDEAQQLAALRVLVASGAQGENLLPLLERLLEPQNSPAVHRAAIELGASLGTSTAAKTLLAHWKAFTSATRAQTFNLMLGSVEMTSTLLDQIDAGVIGPGDLDALQRQRLLAHADEHVRGRAAGALAGSTDPNREQVVQHYVAEVAHASPPGDPARGRQAFAKHCSGCHRLEGQGFAVGPDLAALTSRSPAALIESILDPNRALDERYRSFSAQTSDGLSHAGILTAETSTSVTLTEQEGKQHTLLRSDLDQFENTGKSLMPEGLERDLAPHDIGDVIAYLRSIGPTPKVIEGNRPALVTAETDGSLRLLAANGSIFGKDITYEPEHGNIGYWHDQLDHVAWDVDIPATGEYEVILDAACIDDAAGNGFVVEGGALPLHATVPGTGNFDSGVGEFHSYRSKPIGRVSLSAGPGRVIVRPDGPLRSQYLMDMRGLQLMPVSTRARATATKDAPAEITKLLDGLAVGKPEEYDRIPAIWEFAIAAARRNETGELVRLLELSLPDKGEPLADWQAVVIGGGIINGVSQVGEWPARRMVELLKDRRDLQEKWERAILLADAMADNEKVKTGTRYDALRFLGASDWDKYGKKLVRYLQADVDAELNMGAVSGLSDMEVAGVIQPLIDALPRLNDENRKLAIEGLARTPERAQRLVTAIDSKEIPGDVLSTPQLEQLRKMASTAKD</sequence>
<dbReference type="InterPro" id="IPR011989">
    <property type="entry name" value="ARM-like"/>
</dbReference>
<dbReference type="Gene3D" id="2.120.10.30">
    <property type="entry name" value="TolB, C-terminal domain"/>
    <property type="match status" value="1"/>
</dbReference>
<dbReference type="Gene3D" id="1.25.10.10">
    <property type="entry name" value="Leucine-rich Repeat Variant"/>
    <property type="match status" value="1"/>
</dbReference>
<evidence type="ECO:0000256" key="3">
    <source>
        <dbReference type="ARBA" id="ARBA00023004"/>
    </source>
</evidence>
<evidence type="ECO:0000256" key="1">
    <source>
        <dbReference type="ARBA" id="ARBA00022617"/>
    </source>
</evidence>
<dbReference type="InterPro" id="IPR009056">
    <property type="entry name" value="Cyt_c-like_dom"/>
</dbReference>
<dbReference type="Pfam" id="PF23500">
    <property type="entry name" value="DUF7133"/>
    <property type="match status" value="1"/>
</dbReference>
<evidence type="ECO:0000313" key="8">
    <source>
        <dbReference type="Proteomes" id="UP000317909"/>
    </source>
</evidence>
<dbReference type="GO" id="GO:0046872">
    <property type="term" value="F:metal ion binding"/>
    <property type="evidence" value="ECO:0007669"/>
    <property type="project" value="UniProtKB-KW"/>
</dbReference>
<dbReference type="GO" id="GO:0020037">
    <property type="term" value="F:heme binding"/>
    <property type="evidence" value="ECO:0007669"/>
    <property type="project" value="InterPro"/>
</dbReference>
<accession>A0A517TZT0</accession>
<dbReference type="InterPro" id="IPR013427">
    <property type="entry name" value="Haem-bd_dom_put"/>
</dbReference>
<dbReference type="Gene3D" id="2.60.120.260">
    <property type="entry name" value="Galactose-binding domain-like"/>
    <property type="match status" value="1"/>
</dbReference>
<dbReference type="GO" id="GO:0009055">
    <property type="term" value="F:electron transfer activity"/>
    <property type="evidence" value="ECO:0007669"/>
    <property type="project" value="InterPro"/>
</dbReference>
<dbReference type="InterPro" id="IPR011041">
    <property type="entry name" value="Quinoprot_gluc/sorb_DH_b-prop"/>
</dbReference>
<evidence type="ECO:0000256" key="4">
    <source>
        <dbReference type="PROSITE-ProRule" id="PRU00433"/>
    </source>
</evidence>
<dbReference type="InterPro" id="IPR016024">
    <property type="entry name" value="ARM-type_fold"/>
</dbReference>
<dbReference type="KEGG" id="llh:I41_30800"/>
<dbReference type="Gene3D" id="1.10.760.10">
    <property type="entry name" value="Cytochrome c-like domain"/>
    <property type="match status" value="1"/>
</dbReference>
<gene>
    <name evidence="7" type="ORF">I41_30800</name>
</gene>
<dbReference type="PROSITE" id="PS51007">
    <property type="entry name" value="CYTC"/>
    <property type="match status" value="1"/>
</dbReference>
<evidence type="ECO:0000256" key="5">
    <source>
        <dbReference type="SAM" id="SignalP"/>
    </source>
</evidence>
<dbReference type="PANTHER" id="PTHR33546:SF1">
    <property type="entry name" value="LARGE, MULTIFUNCTIONAL SECRETED PROTEIN"/>
    <property type="match status" value="1"/>
</dbReference>
<feature type="domain" description="Cytochrome c" evidence="6">
    <location>
        <begin position="860"/>
        <end position="993"/>
    </location>
</feature>
<dbReference type="Pfam" id="PF00034">
    <property type="entry name" value="Cytochrom_C"/>
    <property type="match status" value="1"/>
</dbReference>
<feature type="signal peptide" evidence="5">
    <location>
        <begin position="1"/>
        <end position="26"/>
    </location>
</feature>
<dbReference type="Proteomes" id="UP000317909">
    <property type="component" value="Chromosome"/>
</dbReference>
<protein>
    <submittedName>
        <fullName evidence="7">Cytochrome c</fullName>
    </submittedName>
</protein>
<keyword evidence="5" id="KW-0732">Signal</keyword>